<sequence length="122" mass="13698">MNVSDRDVTFEHESGSEKKEGLAREPASKYGARTISPPAINFFLSFQKKNRPYLSLEKSESISRTGALIDRVRRWGAGVGADDTRQRARAIASQYGVHLLIDTVRIREVAELKEKALLRVNP</sequence>
<gene>
    <name evidence="2" type="ORF">EVAR_77206_1</name>
</gene>
<organism evidence="2 3">
    <name type="scientific">Eumeta variegata</name>
    <name type="common">Bagworm moth</name>
    <name type="synonym">Eumeta japonica</name>
    <dbReference type="NCBI Taxonomy" id="151549"/>
    <lineage>
        <taxon>Eukaryota</taxon>
        <taxon>Metazoa</taxon>
        <taxon>Ecdysozoa</taxon>
        <taxon>Arthropoda</taxon>
        <taxon>Hexapoda</taxon>
        <taxon>Insecta</taxon>
        <taxon>Pterygota</taxon>
        <taxon>Neoptera</taxon>
        <taxon>Endopterygota</taxon>
        <taxon>Lepidoptera</taxon>
        <taxon>Glossata</taxon>
        <taxon>Ditrysia</taxon>
        <taxon>Tineoidea</taxon>
        <taxon>Psychidae</taxon>
        <taxon>Oiketicinae</taxon>
        <taxon>Eumeta</taxon>
    </lineage>
</organism>
<name>A0A4C1T5I7_EUMVA</name>
<feature type="compositionally biased region" description="Basic and acidic residues" evidence="1">
    <location>
        <begin position="1"/>
        <end position="27"/>
    </location>
</feature>
<reference evidence="2 3" key="1">
    <citation type="journal article" date="2019" name="Commun. Biol.">
        <title>The bagworm genome reveals a unique fibroin gene that provides high tensile strength.</title>
        <authorList>
            <person name="Kono N."/>
            <person name="Nakamura H."/>
            <person name="Ohtoshi R."/>
            <person name="Tomita M."/>
            <person name="Numata K."/>
            <person name="Arakawa K."/>
        </authorList>
    </citation>
    <scope>NUCLEOTIDE SEQUENCE [LARGE SCALE GENOMIC DNA]</scope>
</reference>
<accession>A0A4C1T5I7</accession>
<feature type="region of interest" description="Disordered" evidence="1">
    <location>
        <begin position="1"/>
        <end position="30"/>
    </location>
</feature>
<keyword evidence="3" id="KW-1185">Reference proteome</keyword>
<evidence type="ECO:0000313" key="2">
    <source>
        <dbReference type="EMBL" id="GBP08531.1"/>
    </source>
</evidence>
<dbReference type="EMBL" id="BGZK01000031">
    <property type="protein sequence ID" value="GBP08531.1"/>
    <property type="molecule type" value="Genomic_DNA"/>
</dbReference>
<comment type="caution">
    <text evidence="2">The sequence shown here is derived from an EMBL/GenBank/DDBJ whole genome shotgun (WGS) entry which is preliminary data.</text>
</comment>
<evidence type="ECO:0000256" key="1">
    <source>
        <dbReference type="SAM" id="MobiDB-lite"/>
    </source>
</evidence>
<dbReference type="Proteomes" id="UP000299102">
    <property type="component" value="Unassembled WGS sequence"/>
</dbReference>
<evidence type="ECO:0000313" key="3">
    <source>
        <dbReference type="Proteomes" id="UP000299102"/>
    </source>
</evidence>
<proteinExistence type="predicted"/>
<dbReference type="AlphaFoldDB" id="A0A4C1T5I7"/>
<protein>
    <submittedName>
        <fullName evidence="2">Uncharacterized protein</fullName>
    </submittedName>
</protein>